<keyword evidence="3 6" id="KW-0812">Transmembrane</keyword>
<dbReference type="Proteomes" id="UP000235145">
    <property type="component" value="Unassembled WGS sequence"/>
</dbReference>
<dbReference type="GO" id="GO:1990961">
    <property type="term" value="P:xenobiotic detoxification by transmembrane export across the plasma membrane"/>
    <property type="evidence" value="ECO:0007669"/>
    <property type="project" value="InterPro"/>
</dbReference>
<keyword evidence="8" id="KW-1185">Reference proteome</keyword>
<dbReference type="GO" id="GO:0022857">
    <property type="term" value="F:transmembrane transporter activity"/>
    <property type="evidence" value="ECO:0000318"/>
    <property type="project" value="GO_Central"/>
</dbReference>
<evidence type="ECO:0000256" key="4">
    <source>
        <dbReference type="ARBA" id="ARBA00022989"/>
    </source>
</evidence>
<feature type="transmembrane region" description="Helical" evidence="6">
    <location>
        <begin position="146"/>
        <end position="164"/>
    </location>
</feature>
<dbReference type="InterPro" id="IPR045069">
    <property type="entry name" value="MATE_euk"/>
</dbReference>
<feature type="transmembrane region" description="Helical" evidence="6">
    <location>
        <begin position="30"/>
        <end position="52"/>
    </location>
</feature>
<dbReference type="InterPro" id="IPR002528">
    <property type="entry name" value="MATE_fam"/>
</dbReference>
<sequence length="495" mass="54234">MEMADELQEERRDVQRWGDYGREVKKMGRIAVPMVVVAALQYLMQMVAVIMVGHVDQLALSSLAIATSLTNVTGFSLLSGLVGGLETLCGQAFGAKQHHKIGIYTCSAIISLLLVCIPISISWIFLDKFLILIHQDPEISHEARKYSIYLIPALFFGAIVKPLVRSLQTQSLTLPLLVSSAVVLCFHVPLCWALVFKSKMGGVGAALAFSVSNLFYLILIVFYLKFSSMCKNTSVTISMDAVLGIKEFFRFAIPSAVMICLKWWSLEILILLSGLLPNAKLETSVLSICCCKYTIYLSNQPNDLDITLHYTLRIWSSRKNLICSTRVSNELGAGNPQAAKLAVHTVMFVIVIEAIIVSATVFGCRNYIGKAFSNETEVVSYVASMSPFISLSIITDSLQATISGIARGSGWQHIGAYVNLGAFYLFGVPSGIVLGFPVHLRAKGLWIGIVIGSIIQSTCLSLVTGLTDWQKQAIKAKERISKVSSIVDDDIETRE</sequence>
<feature type="transmembrane region" description="Helical" evidence="6">
    <location>
        <begin position="103"/>
        <end position="126"/>
    </location>
</feature>
<organism evidence="7 8">
    <name type="scientific">Lactuca sativa</name>
    <name type="common">Garden lettuce</name>
    <dbReference type="NCBI Taxonomy" id="4236"/>
    <lineage>
        <taxon>Eukaryota</taxon>
        <taxon>Viridiplantae</taxon>
        <taxon>Streptophyta</taxon>
        <taxon>Embryophyta</taxon>
        <taxon>Tracheophyta</taxon>
        <taxon>Spermatophyta</taxon>
        <taxon>Magnoliopsida</taxon>
        <taxon>eudicotyledons</taxon>
        <taxon>Gunneridae</taxon>
        <taxon>Pentapetalae</taxon>
        <taxon>asterids</taxon>
        <taxon>campanulids</taxon>
        <taxon>Asterales</taxon>
        <taxon>Asteraceae</taxon>
        <taxon>Cichorioideae</taxon>
        <taxon>Cichorieae</taxon>
        <taxon>Lactucinae</taxon>
        <taxon>Lactuca</taxon>
    </lineage>
</organism>
<keyword evidence="5 6" id="KW-0472">Membrane</keyword>
<gene>
    <name evidence="7" type="ORF">LSAT_V11C200057930</name>
</gene>
<comment type="caution">
    <text evidence="7">The sequence shown here is derived from an EMBL/GenBank/DDBJ whole genome shotgun (WGS) entry which is preliminary data.</text>
</comment>
<comment type="similarity">
    <text evidence="2 6">Belongs to the multi antimicrobial extrusion (MATE) (TC 2.A.66.1) family.</text>
</comment>
<feature type="transmembrane region" description="Helical" evidence="6">
    <location>
        <begin position="417"/>
        <end position="438"/>
    </location>
</feature>
<evidence type="ECO:0000313" key="8">
    <source>
        <dbReference type="Proteomes" id="UP000235145"/>
    </source>
</evidence>
<feature type="transmembrane region" description="Helical" evidence="6">
    <location>
        <begin position="256"/>
        <end position="276"/>
    </location>
</feature>
<dbReference type="Pfam" id="PF01554">
    <property type="entry name" value="MatE"/>
    <property type="match status" value="2"/>
</dbReference>
<dbReference type="CDD" id="cd13132">
    <property type="entry name" value="MATE_eukaryotic"/>
    <property type="match status" value="1"/>
</dbReference>
<feature type="transmembrane region" description="Helical" evidence="6">
    <location>
        <begin position="202"/>
        <end position="224"/>
    </location>
</feature>
<accession>A0A9R1WDN1</accession>
<feature type="transmembrane region" description="Helical" evidence="6">
    <location>
        <begin position="58"/>
        <end position="82"/>
    </location>
</feature>
<proteinExistence type="inferred from homology"/>
<dbReference type="GO" id="GO:0016020">
    <property type="term" value="C:membrane"/>
    <property type="evidence" value="ECO:0000318"/>
    <property type="project" value="GO_Central"/>
</dbReference>
<evidence type="ECO:0000256" key="3">
    <source>
        <dbReference type="ARBA" id="ARBA00022692"/>
    </source>
</evidence>
<comment type="subcellular location">
    <subcellularLocation>
        <location evidence="1">Membrane</location>
        <topology evidence="1">Multi-pass membrane protein</topology>
    </subcellularLocation>
</comment>
<feature type="transmembrane region" description="Helical" evidence="6">
    <location>
        <begin position="176"/>
        <end position="196"/>
    </location>
</feature>
<dbReference type="GO" id="GO:0042910">
    <property type="term" value="F:xenobiotic transmembrane transporter activity"/>
    <property type="evidence" value="ECO:0007669"/>
    <property type="project" value="InterPro"/>
</dbReference>
<name>A0A9R1WDN1_LACSA</name>
<feature type="transmembrane region" description="Helical" evidence="6">
    <location>
        <begin position="444"/>
        <end position="467"/>
    </location>
</feature>
<dbReference type="GO" id="GO:0015297">
    <property type="term" value="F:antiporter activity"/>
    <property type="evidence" value="ECO:0007669"/>
    <property type="project" value="InterPro"/>
</dbReference>
<keyword evidence="4 6" id="KW-1133">Transmembrane helix</keyword>
<evidence type="ECO:0000256" key="1">
    <source>
        <dbReference type="ARBA" id="ARBA00004141"/>
    </source>
</evidence>
<protein>
    <recommendedName>
        <fullName evidence="6">Protein DETOXIFICATION</fullName>
    </recommendedName>
    <alternativeName>
        <fullName evidence="6">Multidrug and toxic compound extrusion protein</fullName>
    </alternativeName>
</protein>
<evidence type="ECO:0000256" key="5">
    <source>
        <dbReference type="ARBA" id="ARBA00023136"/>
    </source>
</evidence>
<dbReference type="PANTHER" id="PTHR11206">
    <property type="entry name" value="MULTIDRUG RESISTANCE PROTEIN"/>
    <property type="match status" value="1"/>
</dbReference>
<evidence type="ECO:0000256" key="6">
    <source>
        <dbReference type="RuleBase" id="RU004914"/>
    </source>
</evidence>
<evidence type="ECO:0000313" key="7">
    <source>
        <dbReference type="EMBL" id="KAJ0221908.1"/>
    </source>
</evidence>
<feature type="transmembrane region" description="Helical" evidence="6">
    <location>
        <begin position="341"/>
        <end position="364"/>
    </location>
</feature>
<dbReference type="AlphaFoldDB" id="A0A9R1WDN1"/>
<dbReference type="EMBL" id="NBSK02000002">
    <property type="protein sequence ID" value="KAJ0221908.1"/>
    <property type="molecule type" value="Genomic_DNA"/>
</dbReference>
<evidence type="ECO:0000256" key="2">
    <source>
        <dbReference type="ARBA" id="ARBA00010199"/>
    </source>
</evidence>
<reference evidence="7 8" key="1">
    <citation type="journal article" date="2017" name="Nat. Commun.">
        <title>Genome assembly with in vitro proximity ligation data and whole-genome triplication in lettuce.</title>
        <authorList>
            <person name="Reyes-Chin-Wo S."/>
            <person name="Wang Z."/>
            <person name="Yang X."/>
            <person name="Kozik A."/>
            <person name="Arikit S."/>
            <person name="Song C."/>
            <person name="Xia L."/>
            <person name="Froenicke L."/>
            <person name="Lavelle D.O."/>
            <person name="Truco M.J."/>
            <person name="Xia R."/>
            <person name="Zhu S."/>
            <person name="Xu C."/>
            <person name="Xu H."/>
            <person name="Xu X."/>
            <person name="Cox K."/>
            <person name="Korf I."/>
            <person name="Meyers B.C."/>
            <person name="Michelmore R.W."/>
        </authorList>
    </citation>
    <scope>NUCLEOTIDE SEQUENCE [LARGE SCALE GENOMIC DNA]</scope>
    <source>
        <strain evidence="8">cv. Salinas</strain>
        <tissue evidence="7">Seedlings</tissue>
    </source>
</reference>